<dbReference type="Pfam" id="PF12971">
    <property type="entry name" value="NAGLU_N"/>
    <property type="match status" value="1"/>
</dbReference>
<dbReference type="PANTHER" id="PTHR12872">
    <property type="entry name" value="ALPHA-N-ACETYLGLUCOSAMINIDASE"/>
    <property type="match status" value="1"/>
</dbReference>
<sequence length="857" mass="97871">MAASSSFPAISLLALTFIIFTFPSDVRSSTIGVDYISRLLEIQDRERPPPSVQVAASRGVLRRLIPSHSSSFDFQIVSRELCGGSSCFIIKNHPSFKRRGDPEILIAGVTGVEILAGLHWYLKNWCGAHISWEKTGGAQLFSVPKVGFLPRVQDAGILIQRPIPWNYYQNAVTSSYTFAWWDWKRWEREIDWMALQGINLPLAFTGQEAIWQKVFQKFNISSSDLDGFFGGPAFLAWSRMGNLHGWGGPLPQSWFDQQLILQKNILTRMYELGMTPVLPAFSGNVPAALKSIFPSAKITRLGNWFTVRSDPRWCCTYLLDATDPLFVEIGRAFIEQQLKEYGRSSHIYNCDTFDENTPPVDDTEYISSLGAAIYRGIQSGDSDAVWLMQGWLFSYDPFWRPPQMKALLHSVPVGRMVVLDLFAEVKPIWSSSEQFYGVPYIWKVSFIIIFLTNMTFSILSTINKCMLHNFAGNIEMYGILDSIASGPIDARTINAFKMIAVRGSGRLANHVGVGMSMEGIEQNPVVYDLMSEMAFQHNKVDAKAWINLYSARRYGKSVPSVQDAWNILYHTIYNCTDGAYDKNRDVIVSFPDVDPSFISIPHERQGHYKNPALQRLVIKEITESFDQPHLWYSTADVVHALKLFIASGDELSQSNTYRYDLIDLTRQALAKYANQLFLNVIEAYRSNDVHGVSEQSQRFLDLVEDMDTLLGCHEGFLLGPWLESAKQLAQHEEQKKQFEWNARTQITMWFDNTEEEASLLRDYGNKYWNGLLRDYYGPRAAIYFKFLIESLKEGNNFQLKSWRREWIKLTNDWQNSRNTFAVESGGNALNISRWLYNKYLLTPDIESFNQASASHII</sequence>
<name>A0A978VFL9_ZIZJJ</name>
<feature type="domain" description="Alpha-N-acetylglucosaminidase tim-barrel" evidence="3">
    <location>
        <begin position="167"/>
        <end position="443"/>
    </location>
</feature>
<dbReference type="GO" id="GO:0016787">
    <property type="term" value="F:hydrolase activity"/>
    <property type="evidence" value="ECO:0007669"/>
    <property type="project" value="UniProtKB-KW"/>
</dbReference>
<dbReference type="Proteomes" id="UP000813462">
    <property type="component" value="Unassembled WGS sequence"/>
</dbReference>
<dbReference type="InterPro" id="IPR024733">
    <property type="entry name" value="NAGLU_tim-barrel"/>
</dbReference>
<dbReference type="InterPro" id="IPR029018">
    <property type="entry name" value="Hex-like_dom2"/>
</dbReference>
<evidence type="ECO:0000256" key="2">
    <source>
        <dbReference type="SAM" id="SignalP"/>
    </source>
</evidence>
<evidence type="ECO:0000313" key="6">
    <source>
        <dbReference type="EMBL" id="KAH7529158.1"/>
    </source>
</evidence>
<accession>A0A978VFL9</accession>
<dbReference type="InterPro" id="IPR024732">
    <property type="entry name" value="NAGLU_C"/>
</dbReference>
<proteinExistence type="predicted"/>
<dbReference type="EMBL" id="JAEACU010000005">
    <property type="protein sequence ID" value="KAH7529158.1"/>
    <property type="molecule type" value="Genomic_DNA"/>
</dbReference>
<evidence type="ECO:0000259" key="3">
    <source>
        <dbReference type="Pfam" id="PF05089"/>
    </source>
</evidence>
<feature type="domain" description="Alpha-N-acetylglucosaminidase tim-barrel" evidence="3">
    <location>
        <begin position="465"/>
        <end position="536"/>
    </location>
</feature>
<comment type="caution">
    <text evidence="6">The sequence shown here is derived from an EMBL/GenBank/DDBJ whole genome shotgun (WGS) entry which is preliminary data.</text>
</comment>
<keyword evidence="2" id="KW-0732">Signal</keyword>
<evidence type="ECO:0000259" key="4">
    <source>
        <dbReference type="Pfam" id="PF12971"/>
    </source>
</evidence>
<evidence type="ECO:0000259" key="5">
    <source>
        <dbReference type="Pfam" id="PF12972"/>
    </source>
</evidence>
<keyword evidence="1" id="KW-0378">Hydrolase</keyword>
<evidence type="ECO:0008006" key="8">
    <source>
        <dbReference type="Google" id="ProtNLM"/>
    </source>
</evidence>
<evidence type="ECO:0000313" key="7">
    <source>
        <dbReference type="Proteomes" id="UP000813462"/>
    </source>
</evidence>
<dbReference type="Gene3D" id="3.30.379.10">
    <property type="entry name" value="Chitobiase/beta-hexosaminidase domain 2-like"/>
    <property type="match status" value="1"/>
</dbReference>
<dbReference type="Pfam" id="PF05089">
    <property type="entry name" value="NAGLU"/>
    <property type="match status" value="2"/>
</dbReference>
<dbReference type="PANTHER" id="PTHR12872:SF3">
    <property type="entry name" value="ALPHA-N-ACETYLGLUCOSAMINIDASE"/>
    <property type="match status" value="1"/>
</dbReference>
<feature type="chain" id="PRO_5036765246" description="Alpha-N-acetylglucosaminidase" evidence="2">
    <location>
        <begin position="29"/>
        <end position="857"/>
    </location>
</feature>
<dbReference type="InterPro" id="IPR024240">
    <property type="entry name" value="NAGLU_N"/>
</dbReference>
<dbReference type="Gene3D" id="3.20.20.80">
    <property type="entry name" value="Glycosidases"/>
    <property type="match status" value="1"/>
</dbReference>
<feature type="domain" description="Alpha-N-acetylglucosaminidase N-terminal" evidence="4">
    <location>
        <begin position="56"/>
        <end position="150"/>
    </location>
</feature>
<gene>
    <name evidence="6" type="ORF">FEM48_Zijuj05G0154800</name>
</gene>
<dbReference type="Gene3D" id="1.20.120.670">
    <property type="entry name" value="N-acetyl-b-d-glucoasminidase"/>
    <property type="match status" value="1"/>
</dbReference>
<feature type="domain" description="Alpha-N-acetylglucosaminidase C-terminal" evidence="5">
    <location>
        <begin position="545"/>
        <end position="838"/>
    </location>
</feature>
<reference evidence="6" key="1">
    <citation type="journal article" date="2021" name="Front. Plant Sci.">
        <title>Chromosome-Scale Genome Assembly for Chinese Sour Jujube and Insights Into Its Genome Evolution and Domestication Signature.</title>
        <authorList>
            <person name="Shen L.-Y."/>
            <person name="Luo H."/>
            <person name="Wang X.-L."/>
            <person name="Wang X.-M."/>
            <person name="Qiu X.-J."/>
            <person name="Liu H."/>
            <person name="Zhou S.-S."/>
            <person name="Jia K.-H."/>
            <person name="Nie S."/>
            <person name="Bao Y.-T."/>
            <person name="Zhang R.-G."/>
            <person name="Yun Q.-Z."/>
            <person name="Chai Y.-H."/>
            <person name="Lu J.-Y."/>
            <person name="Li Y."/>
            <person name="Zhao S.-W."/>
            <person name="Mao J.-F."/>
            <person name="Jia S.-G."/>
            <person name="Mao Y.-M."/>
        </authorList>
    </citation>
    <scope>NUCLEOTIDE SEQUENCE</scope>
    <source>
        <strain evidence="6">AT0</strain>
        <tissue evidence="6">Leaf</tissue>
    </source>
</reference>
<organism evidence="6 7">
    <name type="scientific">Ziziphus jujuba var. spinosa</name>
    <dbReference type="NCBI Taxonomy" id="714518"/>
    <lineage>
        <taxon>Eukaryota</taxon>
        <taxon>Viridiplantae</taxon>
        <taxon>Streptophyta</taxon>
        <taxon>Embryophyta</taxon>
        <taxon>Tracheophyta</taxon>
        <taxon>Spermatophyta</taxon>
        <taxon>Magnoliopsida</taxon>
        <taxon>eudicotyledons</taxon>
        <taxon>Gunneridae</taxon>
        <taxon>Pentapetalae</taxon>
        <taxon>rosids</taxon>
        <taxon>fabids</taxon>
        <taxon>Rosales</taxon>
        <taxon>Rhamnaceae</taxon>
        <taxon>Paliureae</taxon>
        <taxon>Ziziphus</taxon>
    </lineage>
</organism>
<dbReference type="InterPro" id="IPR007781">
    <property type="entry name" value="NAGLU"/>
</dbReference>
<dbReference type="Pfam" id="PF12972">
    <property type="entry name" value="NAGLU_C"/>
    <property type="match status" value="1"/>
</dbReference>
<feature type="signal peptide" evidence="2">
    <location>
        <begin position="1"/>
        <end position="28"/>
    </location>
</feature>
<dbReference type="AlphaFoldDB" id="A0A978VFL9"/>
<protein>
    <recommendedName>
        <fullName evidence="8">Alpha-N-acetylglucosaminidase</fullName>
    </recommendedName>
</protein>
<evidence type="ECO:0000256" key="1">
    <source>
        <dbReference type="ARBA" id="ARBA00022801"/>
    </source>
</evidence>